<dbReference type="GO" id="GO:0071949">
    <property type="term" value="F:FAD binding"/>
    <property type="evidence" value="ECO:0007669"/>
    <property type="project" value="TreeGrafter"/>
</dbReference>
<dbReference type="PANTHER" id="PTHR10632">
    <property type="entry name" value="SULFIDE:QUINONE OXIDOREDUCTASE"/>
    <property type="match status" value="1"/>
</dbReference>
<dbReference type="Gene3D" id="3.50.50.60">
    <property type="entry name" value="FAD/NAD(P)-binding domain"/>
    <property type="match status" value="2"/>
</dbReference>
<dbReference type="Proteomes" id="UP000318833">
    <property type="component" value="Unassembled WGS sequence"/>
</dbReference>
<dbReference type="Pfam" id="PF07992">
    <property type="entry name" value="Pyr_redox_2"/>
    <property type="match status" value="1"/>
</dbReference>
<comment type="caution">
    <text evidence="2">The sequence shown here is derived from an EMBL/GenBank/DDBJ whole genome shotgun (WGS) entry which is preliminary data.</text>
</comment>
<organism evidence="2 3">
    <name type="scientific">Aquimarina algiphila</name>
    <dbReference type="NCBI Taxonomy" id="2047982"/>
    <lineage>
        <taxon>Bacteria</taxon>
        <taxon>Pseudomonadati</taxon>
        <taxon>Bacteroidota</taxon>
        <taxon>Flavobacteriia</taxon>
        <taxon>Flavobacteriales</taxon>
        <taxon>Flavobacteriaceae</taxon>
        <taxon>Aquimarina</taxon>
    </lineage>
</organism>
<dbReference type="OrthoDB" id="9805710at2"/>
<keyword evidence="3" id="KW-1185">Reference proteome</keyword>
<reference evidence="2 3" key="1">
    <citation type="submission" date="2019-07" db="EMBL/GenBank/DDBJ databases">
        <title>The draft genome sequence of Aquimarina algiphila M91.</title>
        <authorList>
            <person name="Meng X."/>
        </authorList>
    </citation>
    <scope>NUCLEOTIDE SEQUENCE [LARGE SCALE GENOMIC DNA]</scope>
    <source>
        <strain evidence="2 3">M91</strain>
    </source>
</reference>
<accession>A0A554VHZ9</accession>
<dbReference type="GO" id="GO:0070221">
    <property type="term" value="P:sulfide oxidation, using sulfide:quinone oxidoreductase"/>
    <property type="evidence" value="ECO:0007669"/>
    <property type="project" value="TreeGrafter"/>
</dbReference>
<protein>
    <submittedName>
        <fullName evidence="2">NAD(P)/FAD-dependent oxidoreductase</fullName>
    </submittedName>
</protein>
<evidence type="ECO:0000313" key="3">
    <source>
        <dbReference type="Proteomes" id="UP000318833"/>
    </source>
</evidence>
<dbReference type="InterPro" id="IPR036188">
    <property type="entry name" value="FAD/NAD-bd_sf"/>
</dbReference>
<dbReference type="EMBL" id="VLNR01000035">
    <property type="protein sequence ID" value="TSE07256.1"/>
    <property type="molecule type" value="Genomic_DNA"/>
</dbReference>
<feature type="domain" description="FAD/NAD(P)-binding" evidence="1">
    <location>
        <begin position="6"/>
        <end position="319"/>
    </location>
</feature>
<dbReference type="RefSeq" id="WP_143917204.1">
    <property type="nucleotide sequence ID" value="NZ_CANLFO010000009.1"/>
</dbReference>
<name>A0A554VHZ9_9FLAO</name>
<gene>
    <name evidence="2" type="ORF">FOF46_16375</name>
</gene>
<evidence type="ECO:0000259" key="1">
    <source>
        <dbReference type="Pfam" id="PF07992"/>
    </source>
</evidence>
<dbReference type="GO" id="GO:0070224">
    <property type="term" value="F:sulfide:quinone oxidoreductase activity"/>
    <property type="evidence" value="ECO:0007669"/>
    <property type="project" value="TreeGrafter"/>
</dbReference>
<sequence length="420" mass="47030">MKSHHQILIIGGGTAGIMTAARLLKKDKNLDIAIIEPADTHYYQPAWTLVGAGDYDYKKTAKPMADIMPDHVQWIKDYATAFAPESNIVSTKSNGNITYDFLVVAPGLVMEPSMIDGLKEGLDKGIVCSNYTDPEHTWEVLKNFKGGNAVFTQPTTPIKCGGAPQKIAYLAADYFKKHNLTHKSNVIFATPGSVIFGVKPIRETLMKVIGRYGIHFKPFYAPHKIDSENKIIYFKHVDPDENKCVINEDPAIGELAIEENIIKIPFDMLHIAPPQVAPKFIRDSSLVNTSGWLDVNHHSLQHNKYSNIFGLGDVAGLPTAKTGAAIRKQAPVVVDNILKLIKHQEASNKNYKGYSSCPLVTGYGKMTLAEFDYDSNFTPDPKLKRMLIFNSAKEHWRLYMFKKVMLPYLYWNKMLKGQDV</sequence>
<proteinExistence type="predicted"/>
<dbReference type="PANTHER" id="PTHR10632:SF2">
    <property type="entry name" value="SULFIDE:QUINONE OXIDOREDUCTASE, MITOCHONDRIAL"/>
    <property type="match status" value="1"/>
</dbReference>
<dbReference type="SUPFAM" id="SSF51905">
    <property type="entry name" value="FAD/NAD(P)-binding domain"/>
    <property type="match status" value="2"/>
</dbReference>
<dbReference type="InterPro" id="IPR023753">
    <property type="entry name" value="FAD/NAD-binding_dom"/>
</dbReference>
<dbReference type="AlphaFoldDB" id="A0A554VHZ9"/>
<evidence type="ECO:0000313" key="2">
    <source>
        <dbReference type="EMBL" id="TSE07256.1"/>
    </source>
</evidence>
<dbReference type="InterPro" id="IPR015904">
    <property type="entry name" value="Sulphide_quinone_reductase"/>
</dbReference>